<dbReference type="InterPro" id="IPR005467">
    <property type="entry name" value="His_kinase_dom"/>
</dbReference>
<dbReference type="SMART" id="SM00091">
    <property type="entry name" value="PAS"/>
    <property type="match status" value="2"/>
</dbReference>
<dbReference type="FunFam" id="3.30.565.10:FF:000006">
    <property type="entry name" value="Sensor histidine kinase WalK"/>
    <property type="match status" value="1"/>
</dbReference>
<reference evidence="14" key="1">
    <citation type="submission" date="2019-12" db="EMBL/GenBank/DDBJ databases">
        <title>Novel species isolated from a subtropical stream in China.</title>
        <authorList>
            <person name="Lu H."/>
        </authorList>
    </citation>
    <scope>NUCLEOTIDE SEQUENCE [LARGE SCALE GENOMIC DNA]</scope>
    <source>
        <strain evidence="14">FT81W</strain>
    </source>
</reference>
<dbReference type="PANTHER" id="PTHR43304">
    <property type="entry name" value="PHYTOCHROME-LIKE PROTEIN CPH1"/>
    <property type="match status" value="1"/>
</dbReference>
<dbReference type="PROSITE" id="PS50113">
    <property type="entry name" value="PAC"/>
    <property type="match status" value="2"/>
</dbReference>
<dbReference type="InterPro" id="IPR003594">
    <property type="entry name" value="HATPase_dom"/>
</dbReference>
<evidence type="ECO:0000256" key="8">
    <source>
        <dbReference type="ARBA" id="ARBA00022840"/>
    </source>
</evidence>
<dbReference type="EMBL" id="WWCX01000078">
    <property type="protein sequence ID" value="MYM97573.1"/>
    <property type="molecule type" value="Genomic_DNA"/>
</dbReference>
<evidence type="ECO:0000256" key="10">
    <source>
        <dbReference type="ARBA" id="ARBA00070616"/>
    </source>
</evidence>
<keyword evidence="7" id="KW-0418">Kinase</keyword>
<dbReference type="SMART" id="SM00387">
    <property type="entry name" value="HATPase_c"/>
    <property type="match status" value="1"/>
</dbReference>
<evidence type="ECO:0000259" key="12">
    <source>
        <dbReference type="PROSITE" id="PS50112"/>
    </source>
</evidence>
<dbReference type="SMART" id="SM00086">
    <property type="entry name" value="PAC"/>
    <property type="match status" value="2"/>
</dbReference>
<dbReference type="PROSITE" id="PS50112">
    <property type="entry name" value="PAS"/>
    <property type="match status" value="2"/>
</dbReference>
<dbReference type="SMART" id="SM00388">
    <property type="entry name" value="HisKA"/>
    <property type="match status" value="1"/>
</dbReference>
<dbReference type="Gene3D" id="1.10.287.130">
    <property type="match status" value="1"/>
</dbReference>
<dbReference type="InterPro" id="IPR003661">
    <property type="entry name" value="HisK_dim/P_dom"/>
</dbReference>
<evidence type="ECO:0000259" key="13">
    <source>
        <dbReference type="PROSITE" id="PS50113"/>
    </source>
</evidence>
<dbReference type="InterPro" id="IPR036890">
    <property type="entry name" value="HATPase_C_sf"/>
</dbReference>
<dbReference type="SUPFAM" id="SSF55785">
    <property type="entry name" value="PYP-like sensor domain (PAS domain)"/>
    <property type="match status" value="2"/>
</dbReference>
<comment type="function">
    <text evidence="9">Putative oxygen sensor; modulates the activity of FixJ, a transcriptional activator of nitrogen fixation fixK gene. FixL probably acts as a kinase that phosphorylates FixJ.</text>
</comment>
<dbReference type="InterPro" id="IPR000014">
    <property type="entry name" value="PAS"/>
</dbReference>
<dbReference type="InterPro" id="IPR035965">
    <property type="entry name" value="PAS-like_dom_sf"/>
</dbReference>
<dbReference type="InterPro" id="IPR013767">
    <property type="entry name" value="PAS_fold"/>
</dbReference>
<dbReference type="Pfam" id="PF00989">
    <property type="entry name" value="PAS"/>
    <property type="match status" value="1"/>
</dbReference>
<dbReference type="Gene3D" id="3.30.450.20">
    <property type="entry name" value="PAS domain"/>
    <property type="match status" value="2"/>
</dbReference>
<organism evidence="14 15">
    <name type="scientific">Duganella vulcania</name>
    <dbReference type="NCBI Taxonomy" id="2692166"/>
    <lineage>
        <taxon>Bacteria</taxon>
        <taxon>Pseudomonadati</taxon>
        <taxon>Pseudomonadota</taxon>
        <taxon>Betaproteobacteria</taxon>
        <taxon>Burkholderiales</taxon>
        <taxon>Oxalobacteraceae</taxon>
        <taxon>Telluria group</taxon>
        <taxon>Duganella</taxon>
    </lineage>
</organism>
<keyword evidence="6" id="KW-0547">Nucleotide-binding</keyword>
<feature type="domain" description="PAC" evidence="13">
    <location>
        <begin position="76"/>
        <end position="127"/>
    </location>
</feature>
<evidence type="ECO:0000256" key="1">
    <source>
        <dbReference type="ARBA" id="ARBA00000085"/>
    </source>
</evidence>
<keyword evidence="5" id="KW-0808">Transferase</keyword>
<dbReference type="Proteomes" id="UP000447355">
    <property type="component" value="Unassembled WGS sequence"/>
</dbReference>
<dbReference type="SUPFAM" id="SSF47384">
    <property type="entry name" value="Homodimeric domain of signal transducing histidine kinase"/>
    <property type="match status" value="1"/>
</dbReference>
<comment type="subcellular location">
    <subcellularLocation>
        <location evidence="2">Cell inner membrane</location>
        <topology evidence="2">Multi-pass membrane protein</topology>
    </subcellularLocation>
</comment>
<gene>
    <name evidence="14" type="ORF">GTP90_27350</name>
</gene>
<keyword evidence="4" id="KW-0597">Phosphoprotein</keyword>
<sequence>MSLEWLVASATDAMLIVDQDGKIVLANPALEHLFGYGPDQMLGLTLEALVPSRFHAAHVGQRDDFFDQPRSRAMGAGAELYGLHHDGYEFGVEVSLSPLRTSQGRQMVLATVRDVTERKLAEQALQESEARMRAIFETAVDAIITIDERGVLERLNPAAERMFGYAEAEVAGHNVSMLMPQPHRAQHDGYLAHYRETGEKRIIGKGREVEGLRKDGGVFPMELSVVEMQIGARRMFTGMVRDISERKAAEDRNRRLMQEISSANEELTNFAYVVSHDLKAPLRGIGSLADWLATDYAEQFNDEGKEHMRLLINRVHRMSSLIDGILQYSRVGRVREAQLPVDLNRLLADVVDLLAPPANFRVTVAPALPTVLIEPTRIQQVFHNLISNAIKYMDKPDGEIEIACADDGSHWRFSVRDNGPGIETRHFERIFQLFQTLASRDRVESTGVGLALAKKIVEMYHGRIWLESQMGQGSTFWFTLPKSGAPLPRTGSIQ</sequence>
<dbReference type="GO" id="GO:0005524">
    <property type="term" value="F:ATP binding"/>
    <property type="evidence" value="ECO:0007669"/>
    <property type="project" value="UniProtKB-KW"/>
</dbReference>
<evidence type="ECO:0000256" key="5">
    <source>
        <dbReference type="ARBA" id="ARBA00022679"/>
    </source>
</evidence>
<accession>A0A845GSU7</accession>
<dbReference type="InterPro" id="IPR001610">
    <property type="entry name" value="PAC"/>
</dbReference>
<dbReference type="Gene3D" id="3.30.565.10">
    <property type="entry name" value="Histidine kinase-like ATPase, C-terminal domain"/>
    <property type="match status" value="1"/>
</dbReference>
<evidence type="ECO:0000256" key="9">
    <source>
        <dbReference type="ARBA" id="ARBA00059827"/>
    </source>
</evidence>
<dbReference type="Pfam" id="PF02518">
    <property type="entry name" value="HATPase_c"/>
    <property type="match status" value="1"/>
</dbReference>
<keyword evidence="8" id="KW-0067">ATP-binding</keyword>
<dbReference type="SUPFAM" id="SSF55874">
    <property type="entry name" value="ATPase domain of HSP90 chaperone/DNA topoisomerase II/histidine kinase"/>
    <property type="match status" value="1"/>
</dbReference>
<evidence type="ECO:0000256" key="4">
    <source>
        <dbReference type="ARBA" id="ARBA00022553"/>
    </source>
</evidence>
<dbReference type="InterPro" id="IPR004358">
    <property type="entry name" value="Sig_transdc_His_kin-like_C"/>
</dbReference>
<dbReference type="AlphaFoldDB" id="A0A845GSU7"/>
<dbReference type="GO" id="GO:0000155">
    <property type="term" value="F:phosphorelay sensor kinase activity"/>
    <property type="evidence" value="ECO:0007669"/>
    <property type="project" value="InterPro"/>
</dbReference>
<proteinExistence type="predicted"/>
<evidence type="ECO:0000259" key="11">
    <source>
        <dbReference type="PROSITE" id="PS50109"/>
    </source>
</evidence>
<evidence type="ECO:0000313" key="15">
    <source>
        <dbReference type="Proteomes" id="UP000447355"/>
    </source>
</evidence>
<dbReference type="Pfam" id="PF00512">
    <property type="entry name" value="HisKA"/>
    <property type="match status" value="1"/>
</dbReference>
<dbReference type="PROSITE" id="PS50109">
    <property type="entry name" value="HIS_KIN"/>
    <property type="match status" value="1"/>
</dbReference>
<protein>
    <recommendedName>
        <fullName evidence="10">Sensor protein FixL</fullName>
        <ecNumber evidence="3">2.7.13.3</ecNumber>
    </recommendedName>
</protein>
<dbReference type="EC" id="2.7.13.3" evidence="3"/>
<dbReference type="InterPro" id="IPR000700">
    <property type="entry name" value="PAS-assoc_C"/>
</dbReference>
<dbReference type="PANTHER" id="PTHR43304:SF1">
    <property type="entry name" value="PAC DOMAIN-CONTAINING PROTEIN"/>
    <property type="match status" value="1"/>
</dbReference>
<feature type="domain" description="PAS" evidence="12">
    <location>
        <begin position="128"/>
        <end position="181"/>
    </location>
</feature>
<dbReference type="FunFam" id="3.30.450.20:FF:000060">
    <property type="entry name" value="Sensor protein FixL"/>
    <property type="match status" value="1"/>
</dbReference>
<comment type="caution">
    <text evidence="14">The sequence shown here is derived from an EMBL/GenBank/DDBJ whole genome shotgun (WGS) entry which is preliminary data.</text>
</comment>
<dbReference type="NCBIfam" id="TIGR00229">
    <property type="entry name" value="sensory_box"/>
    <property type="match status" value="2"/>
</dbReference>
<dbReference type="CDD" id="cd00130">
    <property type="entry name" value="PAS"/>
    <property type="match status" value="2"/>
</dbReference>
<comment type="catalytic activity">
    <reaction evidence="1">
        <text>ATP + protein L-histidine = ADP + protein N-phospho-L-histidine.</text>
        <dbReference type="EC" id="2.7.13.3"/>
    </reaction>
</comment>
<dbReference type="CDD" id="cd00082">
    <property type="entry name" value="HisKA"/>
    <property type="match status" value="1"/>
</dbReference>
<feature type="domain" description="PAC" evidence="13">
    <location>
        <begin position="205"/>
        <end position="255"/>
    </location>
</feature>
<evidence type="ECO:0000256" key="2">
    <source>
        <dbReference type="ARBA" id="ARBA00004429"/>
    </source>
</evidence>
<dbReference type="GO" id="GO:0005886">
    <property type="term" value="C:plasma membrane"/>
    <property type="evidence" value="ECO:0007669"/>
    <property type="project" value="UniProtKB-SubCell"/>
</dbReference>
<dbReference type="Pfam" id="PF13426">
    <property type="entry name" value="PAS_9"/>
    <property type="match status" value="1"/>
</dbReference>
<name>A0A845GSU7_9BURK</name>
<feature type="domain" description="Histidine kinase" evidence="11">
    <location>
        <begin position="273"/>
        <end position="484"/>
    </location>
</feature>
<dbReference type="InterPro" id="IPR036097">
    <property type="entry name" value="HisK_dim/P_sf"/>
</dbReference>
<dbReference type="InterPro" id="IPR052162">
    <property type="entry name" value="Sensor_kinase/Photoreceptor"/>
</dbReference>
<evidence type="ECO:0000256" key="7">
    <source>
        <dbReference type="ARBA" id="ARBA00022777"/>
    </source>
</evidence>
<feature type="domain" description="PAS" evidence="12">
    <location>
        <begin position="1"/>
        <end position="43"/>
    </location>
</feature>
<evidence type="ECO:0000256" key="6">
    <source>
        <dbReference type="ARBA" id="ARBA00022741"/>
    </source>
</evidence>
<evidence type="ECO:0000313" key="14">
    <source>
        <dbReference type="EMBL" id="MYM97573.1"/>
    </source>
</evidence>
<evidence type="ECO:0000256" key="3">
    <source>
        <dbReference type="ARBA" id="ARBA00012438"/>
    </source>
</evidence>
<dbReference type="PRINTS" id="PR00344">
    <property type="entry name" value="BCTRLSENSOR"/>
</dbReference>
<dbReference type="GO" id="GO:0006355">
    <property type="term" value="P:regulation of DNA-templated transcription"/>
    <property type="evidence" value="ECO:0007669"/>
    <property type="project" value="InterPro"/>
</dbReference>